<keyword evidence="2 9" id="KW-0812">Transmembrane</keyword>
<keyword evidence="6 11" id="KW-0675">Receptor</keyword>
<name>A0AAV6RJ60_SOLSE</name>
<dbReference type="InterPro" id="IPR000276">
    <property type="entry name" value="GPCR_Rhodpsn"/>
</dbReference>
<accession>A0AAV6RJ60</accession>
<keyword evidence="8" id="KW-0807">Transducer</keyword>
<evidence type="ECO:0000313" key="11">
    <source>
        <dbReference type="EMBL" id="KAG7504327.1"/>
    </source>
</evidence>
<evidence type="ECO:0000313" key="12">
    <source>
        <dbReference type="Proteomes" id="UP000693946"/>
    </source>
</evidence>
<protein>
    <submittedName>
        <fullName evidence="11">G-protein coupled receptor 4-like</fullName>
    </submittedName>
</protein>
<keyword evidence="5 9" id="KW-0472">Membrane</keyword>
<keyword evidence="12" id="KW-1185">Reference proteome</keyword>
<keyword evidence="7" id="KW-0325">Glycoprotein</keyword>
<feature type="transmembrane region" description="Helical" evidence="9">
    <location>
        <begin position="76"/>
        <end position="96"/>
    </location>
</feature>
<evidence type="ECO:0000256" key="4">
    <source>
        <dbReference type="ARBA" id="ARBA00023040"/>
    </source>
</evidence>
<dbReference type="Proteomes" id="UP000693946">
    <property type="component" value="Linkage Group LG19"/>
</dbReference>
<dbReference type="EMBL" id="JAGKHQ010000011">
    <property type="protein sequence ID" value="KAG7504327.1"/>
    <property type="molecule type" value="Genomic_DNA"/>
</dbReference>
<keyword evidence="4" id="KW-0297">G-protein coupled receptor</keyword>
<comment type="subcellular location">
    <subcellularLocation>
        <location evidence="1">Membrane</location>
        <topology evidence="1">Multi-pass membrane protein</topology>
    </subcellularLocation>
</comment>
<evidence type="ECO:0000256" key="7">
    <source>
        <dbReference type="ARBA" id="ARBA00023180"/>
    </source>
</evidence>
<evidence type="ECO:0000256" key="5">
    <source>
        <dbReference type="ARBA" id="ARBA00023136"/>
    </source>
</evidence>
<evidence type="ECO:0000256" key="2">
    <source>
        <dbReference type="ARBA" id="ARBA00022692"/>
    </source>
</evidence>
<evidence type="ECO:0000256" key="8">
    <source>
        <dbReference type="ARBA" id="ARBA00023224"/>
    </source>
</evidence>
<dbReference type="PROSITE" id="PS50262">
    <property type="entry name" value="G_PROTEIN_RECEP_F1_2"/>
    <property type="match status" value="1"/>
</dbReference>
<reference evidence="11 12" key="1">
    <citation type="journal article" date="2021" name="Sci. Rep.">
        <title>Chromosome anchoring in Senegalese sole (Solea senegalensis) reveals sex-associated markers and genome rearrangements in flatfish.</title>
        <authorList>
            <person name="Guerrero-Cozar I."/>
            <person name="Gomez-Garrido J."/>
            <person name="Berbel C."/>
            <person name="Martinez-Blanch J.F."/>
            <person name="Alioto T."/>
            <person name="Claros M.G."/>
            <person name="Gagnaire P.A."/>
            <person name="Manchado M."/>
        </authorList>
    </citation>
    <scope>NUCLEOTIDE SEQUENCE [LARGE SCALE GENOMIC DNA]</scope>
    <source>
        <strain evidence="11">Sse05_10M</strain>
    </source>
</reference>
<dbReference type="GO" id="GO:0005886">
    <property type="term" value="C:plasma membrane"/>
    <property type="evidence" value="ECO:0007669"/>
    <property type="project" value="TreeGrafter"/>
</dbReference>
<dbReference type="PANTHER" id="PTHR24232:SF85">
    <property type="entry name" value="G-PROTEIN COUPLED RECEPTOR 4"/>
    <property type="match status" value="1"/>
</dbReference>
<dbReference type="AlphaFoldDB" id="A0AAV6RJ60"/>
<evidence type="ECO:0000259" key="10">
    <source>
        <dbReference type="PROSITE" id="PS50262"/>
    </source>
</evidence>
<feature type="transmembrane region" description="Helical" evidence="9">
    <location>
        <begin position="172"/>
        <end position="190"/>
    </location>
</feature>
<dbReference type="PANTHER" id="PTHR24232">
    <property type="entry name" value="G-PROTEIN COUPLED RECEPTOR"/>
    <property type="match status" value="1"/>
</dbReference>
<proteinExistence type="predicted"/>
<comment type="caution">
    <text evidence="11">The sequence shown here is derived from an EMBL/GenBank/DDBJ whole genome shotgun (WGS) entry which is preliminary data.</text>
</comment>
<gene>
    <name evidence="11" type="ORF">JOB18_006527</name>
</gene>
<dbReference type="GO" id="GO:0004930">
    <property type="term" value="F:G protein-coupled receptor activity"/>
    <property type="evidence" value="ECO:0007669"/>
    <property type="project" value="UniProtKB-KW"/>
</dbReference>
<dbReference type="Pfam" id="PF00001">
    <property type="entry name" value="7tm_1"/>
    <property type="match status" value="1"/>
</dbReference>
<evidence type="ECO:0000256" key="1">
    <source>
        <dbReference type="ARBA" id="ARBA00004141"/>
    </source>
</evidence>
<dbReference type="SUPFAM" id="SSF81321">
    <property type="entry name" value="Family A G protein-coupled receptor-like"/>
    <property type="match status" value="1"/>
</dbReference>
<evidence type="ECO:0000256" key="9">
    <source>
        <dbReference type="SAM" id="Phobius"/>
    </source>
</evidence>
<feature type="transmembrane region" description="Helical" evidence="9">
    <location>
        <begin position="43"/>
        <end position="64"/>
    </location>
</feature>
<dbReference type="InterPro" id="IPR017452">
    <property type="entry name" value="GPCR_Rhodpsn_7TM"/>
</dbReference>
<keyword evidence="3 9" id="KW-1133">Transmembrane helix</keyword>
<feature type="transmembrane region" description="Helical" evidence="9">
    <location>
        <begin position="144"/>
        <end position="166"/>
    </location>
</feature>
<feature type="transmembrane region" description="Helical" evidence="9">
    <location>
        <begin position="211"/>
        <end position="233"/>
    </location>
</feature>
<dbReference type="GO" id="GO:0035025">
    <property type="term" value="P:positive regulation of Rho protein signal transduction"/>
    <property type="evidence" value="ECO:0007669"/>
    <property type="project" value="TreeGrafter"/>
</dbReference>
<organism evidence="11 12">
    <name type="scientific">Solea senegalensis</name>
    <name type="common">Senegalese sole</name>
    <dbReference type="NCBI Taxonomy" id="28829"/>
    <lineage>
        <taxon>Eukaryota</taxon>
        <taxon>Metazoa</taxon>
        <taxon>Chordata</taxon>
        <taxon>Craniata</taxon>
        <taxon>Vertebrata</taxon>
        <taxon>Euteleostomi</taxon>
        <taxon>Actinopterygii</taxon>
        <taxon>Neopterygii</taxon>
        <taxon>Teleostei</taxon>
        <taxon>Neoteleostei</taxon>
        <taxon>Acanthomorphata</taxon>
        <taxon>Carangaria</taxon>
        <taxon>Pleuronectiformes</taxon>
        <taxon>Pleuronectoidei</taxon>
        <taxon>Soleidae</taxon>
        <taxon>Solea</taxon>
    </lineage>
</organism>
<feature type="transmembrane region" description="Helical" evidence="9">
    <location>
        <begin position="108"/>
        <end position="132"/>
    </location>
</feature>
<dbReference type="GO" id="GO:0007200">
    <property type="term" value="P:phospholipase C-activating G protein-coupled receptor signaling pathway"/>
    <property type="evidence" value="ECO:0007669"/>
    <property type="project" value="TreeGrafter"/>
</dbReference>
<evidence type="ECO:0000256" key="3">
    <source>
        <dbReference type="ARBA" id="ARBA00022989"/>
    </source>
</evidence>
<evidence type="ECO:0000256" key="6">
    <source>
        <dbReference type="ARBA" id="ARBA00023170"/>
    </source>
</evidence>
<feature type="domain" description="G-protein coupled receptors family 1 profile" evidence="10">
    <location>
        <begin position="15"/>
        <end position="272"/>
    </location>
</feature>
<sequence length="287" mass="32561">MEKPCSNASIYSNYSQILDCVILLNQLERNLKEQLFLQHIETVLTYVIISIGLPLTLVAIYGVLSLVRTDNEAPIYIVNLLVSDLIQFCCMIASVVAKEKTYEDVHLYSLIVSCGFMLCISVKRYLVIAWPLWYHFRRSIKMSVVACVVVWTLPLLFFVLIVFISLSTLRKIMAVLIFLLLPVQIFTVVGTQRALSAASRIPTDEKRRIMALLILVLFTYILVLLPIAPQLIIGELNHLSSFVCKILIKLNPIADLFLYFFLRKGVVDTLLSHVCCCRLRGDDVVST</sequence>